<feature type="compositionally biased region" description="Polar residues" evidence="1">
    <location>
        <begin position="653"/>
        <end position="668"/>
    </location>
</feature>
<feature type="compositionally biased region" description="Polar residues" evidence="1">
    <location>
        <begin position="455"/>
        <end position="464"/>
    </location>
</feature>
<dbReference type="RefSeq" id="XP_012822368.2">
    <property type="nucleotide sequence ID" value="XM_012966914.3"/>
</dbReference>
<proteinExistence type="predicted"/>
<feature type="region of interest" description="Disordered" evidence="1">
    <location>
        <begin position="14"/>
        <end position="33"/>
    </location>
</feature>
<feature type="compositionally biased region" description="Polar residues" evidence="1">
    <location>
        <begin position="1025"/>
        <end position="1038"/>
    </location>
</feature>
<evidence type="ECO:0000313" key="5">
    <source>
        <dbReference type="RefSeq" id="XP_031755005.1"/>
    </source>
</evidence>
<dbReference type="Bgee" id="ENSXETG00000035954">
    <property type="expression patterns" value="Expressed in egg cell and 10 other cell types or tissues"/>
</dbReference>
<feature type="compositionally biased region" description="Polar residues" evidence="1">
    <location>
        <begin position="1003"/>
        <end position="1016"/>
    </location>
</feature>
<feature type="compositionally biased region" description="Basic and acidic residues" evidence="1">
    <location>
        <begin position="1369"/>
        <end position="1379"/>
    </location>
</feature>
<protein>
    <submittedName>
        <fullName evidence="2">Chromosome 15 open reading frame 39</fullName>
    </submittedName>
    <submittedName>
        <fullName evidence="4 5">Uncharacterized protein C15orf39 homolog isoform X1</fullName>
    </submittedName>
</protein>
<keyword evidence="3" id="KW-1185">Reference proteome</keyword>
<dbReference type="PANTHER" id="PTHR28422">
    <property type="entry name" value="SIMILAR TO HUMAN CHROMOSOME 15 OPEN READING FRAME 39"/>
    <property type="match status" value="1"/>
</dbReference>
<feature type="region of interest" description="Disordered" evidence="1">
    <location>
        <begin position="439"/>
        <end position="464"/>
    </location>
</feature>
<feature type="region of interest" description="Disordered" evidence="1">
    <location>
        <begin position="384"/>
        <end position="404"/>
    </location>
</feature>
<feature type="region of interest" description="Disordered" evidence="1">
    <location>
        <begin position="1364"/>
        <end position="1391"/>
    </location>
</feature>
<dbReference type="Proteomes" id="UP000008143">
    <property type="component" value="Chromosome 3"/>
</dbReference>
<evidence type="ECO:0000313" key="2">
    <source>
        <dbReference type="Ensembl" id="ENSXETP00000109579"/>
    </source>
</evidence>
<evidence type="ECO:0000313" key="3">
    <source>
        <dbReference type="Proteomes" id="UP000008143"/>
    </source>
</evidence>
<dbReference type="Ensembl" id="ENSXETT00000110507">
    <property type="protein sequence ID" value="ENSXETP00000109579"/>
    <property type="gene ID" value="ENSXETG00000035954"/>
</dbReference>
<feature type="region of interest" description="Disordered" evidence="1">
    <location>
        <begin position="1003"/>
        <end position="1038"/>
    </location>
</feature>
<feature type="region of interest" description="Disordered" evidence="1">
    <location>
        <begin position="650"/>
        <end position="671"/>
    </location>
</feature>
<dbReference type="Pfam" id="PF17663">
    <property type="entry name" value="DUF5525"/>
    <property type="match status" value="1"/>
</dbReference>
<feature type="compositionally biased region" description="Polar residues" evidence="1">
    <location>
        <begin position="722"/>
        <end position="758"/>
    </location>
</feature>
<evidence type="ECO:0000313" key="6">
    <source>
        <dbReference type="Xenbase" id="XB-GENE-6468986"/>
    </source>
</evidence>
<feature type="region of interest" description="Disordered" evidence="1">
    <location>
        <begin position="722"/>
        <end position="769"/>
    </location>
</feature>
<dbReference type="RefSeq" id="XP_031755005.1">
    <property type="nucleotide sequence ID" value="XM_031899145.1"/>
</dbReference>
<feature type="region of interest" description="Disordered" evidence="1">
    <location>
        <begin position="1058"/>
        <end position="1104"/>
    </location>
</feature>
<dbReference type="PANTHER" id="PTHR28422:SF1">
    <property type="entry name" value="SIMILAR TO HUMAN CHROMOSOME 15 OPEN READING FRAME 39"/>
    <property type="match status" value="1"/>
</dbReference>
<reference evidence="2" key="2">
    <citation type="submission" date="2021-03" db="UniProtKB">
        <authorList>
            <consortium name="Ensembl"/>
        </authorList>
    </citation>
    <scope>IDENTIFICATION</scope>
</reference>
<sequence>MSRKHLQSFLDITTQNKAEMGPQSNPSSCPQKSSTEEFFTYKSYMNYSMPAPSAHNSASPWRSATAYLQYAGSALNQHLRADRVPGICHRNEVERTILRTGSQLLESTENHFQVQQHNPGLSYPLTHQGCPSFAMPRPVYRSPTSYLEGAYDTLALPFGIQPGFQQIPSPAVERNPRFAYPSSPVHLSSTKNNHYSGPLEMGSNSHCFPQGLQDQSQPYKQRHYASSALQMPCSQGEILKDCYPSFNHNVQMNYNQADVSGELQRNPEITPSHQHQTYKSSAFYSNTGEVYSMSHHLIRDIYGHRPNPFGSSIDTARLPHSVKGMAMFNDRGLRMNVEHNKIEESLNKNFKGGEQQMQVESECCKNLDTVGKDLQYDMGKLDRDRRYGTSQEDNIPTVGPSYPDRGIEQVASLKESLMQKAIQSSHRSIHPQIQNLHPMSAQSTDVQESGEENSKVLSSRYKTTGGLSDKKLDLNLAKECAQKSNLNDEIQSQAFQATSLTVTSESQTAEVPNPQHPEPTSVSPSPKLLIGSEVDENDGRSSPPMPVINDVFSLAPYREYLEGTAPHPFPTQQENRGSKLTMPHSSPQLNRPRDFEKSTSPILESVHNPPNADFCSPKNKCDITNQVTDCKKVFDPTAEEMVLDLSFKKSLDSESSPQGPNTAYNSVDRSPLKRADSIVSKISAGSTMASMDWSMQATASSTSPKSNDSCFLQETGATNSSQVTAESTSLLPHTSCSSQASAGSNRLSSTRGFSQATKGSPHPKFGINCSSPVAAESTPFMSSASEVSLGSNPIMSSMVCNSQITGSSPLITSMSSSSKVASESTGQLTTVNCFSQNSAGSTHLLSSMGKSFPARESLMSSTSRSTQVAAGSTPFLSSTSQELLGSNPIMSSLSCNSQVTGSTSLITSMNSSSQAKTGCATEVANLSSSTYTTVQSTPIMNSKCFSSEATSMSSPESNSPCFPKANQTLNICSTLNILLPVSPCYDFTKTPVPKFILPKNNTLTSPLASSEPSQNAEGRKRQHSDISQVPPTMLENETNSFHSSKSFMFKKYKMMKLPSTGGETQGEGCKSSSNTMPVPVHSPPEGAHSLPPSAPESSPTLGEANVSLASDGAPTLKGSRKHFTELHKRVCTAILNSVARSPLGLLQDLLAKSMEKERPKSPVKVKSSSRSCDSLKISQHHSLWLDIDGVRLALHKLLSLLETFMFTRRCPFPHVIRAGAIFIPIYLVKKILYSELSGTSIDRVLQSHKVELRPTTLSEEKALRETELKDCPSRMLKLLALKQLPDVYPDMVHLYWEDSLQKQIDKKLALDLGQEEVARIENTLGASLLEKGHLNEALEQKKSSSLVLRLQRVWNQSGADVYKAQRKHPSLDSKTDPSRKKQQVYGKKLGRKRGKGFYRKNTRSPCRGASKVFPDLVGRRILHLFDDGDREAWFPGRVVRVHRQTRRLLDTQFEVLYDEEPGTRYYLELLQDYEKGWLRLDN</sequence>
<organism evidence="2">
    <name type="scientific">Xenopus tropicalis</name>
    <name type="common">Western clawed frog</name>
    <name type="synonym">Silurana tropicalis</name>
    <dbReference type="NCBI Taxonomy" id="8364"/>
    <lineage>
        <taxon>Eukaryota</taxon>
        <taxon>Metazoa</taxon>
        <taxon>Chordata</taxon>
        <taxon>Craniata</taxon>
        <taxon>Vertebrata</taxon>
        <taxon>Euteleostomi</taxon>
        <taxon>Amphibia</taxon>
        <taxon>Batrachia</taxon>
        <taxon>Anura</taxon>
        <taxon>Pipoidea</taxon>
        <taxon>Pipidae</taxon>
        <taxon>Xenopodinae</taxon>
        <taxon>Xenopus</taxon>
        <taxon>Silurana</taxon>
    </lineage>
</organism>
<feature type="compositionally biased region" description="Polar residues" evidence="1">
    <location>
        <begin position="501"/>
        <end position="510"/>
    </location>
</feature>
<evidence type="ECO:0000313" key="4">
    <source>
        <dbReference type="RefSeq" id="XP_012822368.2"/>
    </source>
</evidence>
<dbReference type="Xenbase" id="XB-GENE-6468986">
    <property type="gene designation" value="c3h15orf39"/>
</dbReference>
<reference evidence="2" key="1">
    <citation type="journal article" date="2010" name="Science">
        <title>The genome of the Western clawed frog Xenopus tropicalis.</title>
        <authorList>
            <person name="Hellsten U."/>
            <person name="Harland R.M."/>
            <person name="Gilchrist M.J."/>
            <person name="Hendrix D."/>
            <person name="Jurka J."/>
            <person name="Kapitonov V."/>
            <person name="Ovcharenko I."/>
            <person name="Putnam N.H."/>
            <person name="Shu S."/>
            <person name="Taher L."/>
            <person name="Blitz I.L."/>
            <person name="Blumberg B."/>
            <person name="Dichmann D.S."/>
            <person name="Dubchak I."/>
            <person name="Amaya E."/>
            <person name="Detter J.C."/>
            <person name="Fletcher R."/>
            <person name="Gerhard D.S."/>
            <person name="Goodstein D."/>
            <person name="Graves T."/>
            <person name="Grigoriev I.V."/>
            <person name="Grimwood J."/>
            <person name="Kawashima T."/>
            <person name="Lindquist E."/>
            <person name="Lucas S.M."/>
            <person name="Mead P.E."/>
            <person name="Mitros T."/>
            <person name="Ogino H."/>
            <person name="Ohta Y."/>
            <person name="Poliakov A.V."/>
            <person name="Pollet N."/>
            <person name="Robert J."/>
            <person name="Salamov A."/>
            <person name="Sater A.K."/>
            <person name="Schmutz J."/>
            <person name="Terry A."/>
            <person name="Vize P.D."/>
            <person name="Warren W.C."/>
            <person name="Wells D."/>
            <person name="Wills A."/>
            <person name="Wilson R.K."/>
            <person name="Zimmerman L.B."/>
            <person name="Zorn A.M."/>
            <person name="Grainger R."/>
            <person name="Grammer T."/>
            <person name="Khokha M.K."/>
            <person name="Richardson P.M."/>
            <person name="Rokhsar D.S."/>
        </authorList>
    </citation>
    <scope>NUCLEOTIDE SEQUENCE [LARGE SCALE GENOMIC DNA]</scope>
    <source>
        <strain evidence="2">Nigerian</strain>
    </source>
</reference>
<gene>
    <name evidence="6" type="primary">c3h15orf39</name>
    <name evidence="2 4 5" type="synonym">c15orf39</name>
</gene>
<feature type="region of interest" description="Disordered" evidence="1">
    <location>
        <begin position="501"/>
        <end position="547"/>
    </location>
</feature>
<dbReference type="InterPro" id="IPR037656">
    <property type="entry name" value="DUF5525"/>
</dbReference>
<name>A0A803JNP0_XENTR</name>
<dbReference type="InterPro" id="IPR042567">
    <property type="entry name" value="SPIN/Ssty_sf"/>
</dbReference>
<accession>A0A803JNP0</accession>
<dbReference type="OrthoDB" id="9908305at2759"/>
<dbReference type="GeneTree" id="ENSGT00940000165891"/>
<dbReference type="Gene3D" id="2.80.10.70">
    <property type="entry name" value="Spindlin/Ssty"/>
    <property type="match status" value="1"/>
</dbReference>
<evidence type="ECO:0000256" key="1">
    <source>
        <dbReference type="SAM" id="MobiDB-lite"/>
    </source>
</evidence>
<feature type="region of interest" description="Disordered" evidence="1">
    <location>
        <begin position="563"/>
        <end position="618"/>
    </location>
</feature>
<dbReference type="AGR" id="Xenbase:XB-GENE-6468986"/>
<reference evidence="4 5" key="3">
    <citation type="submission" date="2025-04" db="UniProtKB">
        <authorList>
            <consortium name="RefSeq"/>
        </authorList>
    </citation>
    <scope>IDENTIFICATION</scope>
    <source>
        <strain evidence="4 5">Nigerian</strain>
        <tissue evidence="4 5">Liver and blood</tissue>
    </source>
</reference>
<dbReference type="OMA" id="WGSATAY"/>